<gene>
    <name evidence="4" type="ORF">H8K47_13005</name>
</gene>
<dbReference type="EMBL" id="JACOGG010000013">
    <property type="protein sequence ID" value="MBC3936287.1"/>
    <property type="molecule type" value="Genomic_DNA"/>
</dbReference>
<dbReference type="Gene3D" id="3.40.50.2300">
    <property type="match status" value="1"/>
</dbReference>
<dbReference type="InterPro" id="IPR001789">
    <property type="entry name" value="Sig_transdc_resp-reg_receiver"/>
</dbReference>
<dbReference type="PROSITE" id="PS50110">
    <property type="entry name" value="RESPONSE_REGULATORY"/>
    <property type="match status" value="1"/>
</dbReference>
<dbReference type="AlphaFoldDB" id="A0A923I380"/>
<evidence type="ECO:0000259" key="3">
    <source>
        <dbReference type="PROSITE" id="PS50930"/>
    </source>
</evidence>
<organism evidence="4 5">
    <name type="scientific">Undibacterium rugosum</name>
    <dbReference type="NCBI Taxonomy" id="2762291"/>
    <lineage>
        <taxon>Bacteria</taxon>
        <taxon>Pseudomonadati</taxon>
        <taxon>Pseudomonadota</taxon>
        <taxon>Betaproteobacteria</taxon>
        <taxon>Burkholderiales</taxon>
        <taxon>Oxalobacteraceae</taxon>
        <taxon>Undibacterium</taxon>
    </lineage>
</organism>
<dbReference type="Gene3D" id="2.40.50.1020">
    <property type="entry name" value="LytTr DNA-binding domain"/>
    <property type="match status" value="1"/>
</dbReference>
<dbReference type="InterPro" id="IPR007492">
    <property type="entry name" value="LytTR_DNA-bd_dom"/>
</dbReference>
<dbReference type="SMART" id="SM00850">
    <property type="entry name" value="LytTR"/>
    <property type="match status" value="1"/>
</dbReference>
<feature type="modified residue" description="4-aspartylphosphate" evidence="1">
    <location>
        <position position="59"/>
    </location>
</feature>
<dbReference type="InterPro" id="IPR046947">
    <property type="entry name" value="LytR-like"/>
</dbReference>
<name>A0A923I380_9BURK</name>
<dbReference type="Proteomes" id="UP000612361">
    <property type="component" value="Unassembled WGS sequence"/>
</dbReference>
<dbReference type="GO" id="GO:0000156">
    <property type="term" value="F:phosphorelay response regulator activity"/>
    <property type="evidence" value="ECO:0007669"/>
    <property type="project" value="InterPro"/>
</dbReference>
<dbReference type="InterPro" id="IPR011006">
    <property type="entry name" value="CheY-like_superfamily"/>
</dbReference>
<dbReference type="PANTHER" id="PTHR37299:SF1">
    <property type="entry name" value="STAGE 0 SPORULATION PROTEIN A HOMOLOG"/>
    <property type="match status" value="1"/>
</dbReference>
<dbReference type="SUPFAM" id="SSF52172">
    <property type="entry name" value="CheY-like"/>
    <property type="match status" value="1"/>
</dbReference>
<dbReference type="Pfam" id="PF04397">
    <property type="entry name" value="LytTR"/>
    <property type="match status" value="1"/>
</dbReference>
<evidence type="ECO:0000313" key="4">
    <source>
        <dbReference type="EMBL" id="MBC3936287.1"/>
    </source>
</evidence>
<accession>A0A923I380</accession>
<dbReference type="RefSeq" id="WP_186881846.1">
    <property type="nucleotide sequence ID" value="NZ_JACOGG010000013.1"/>
</dbReference>
<proteinExistence type="predicted"/>
<keyword evidence="1" id="KW-0597">Phosphoprotein</keyword>
<sequence>MTPIRLYIVDDELPARQRLQTLLGDIAPELPHQLIGDSGQAMEALVQIQALKPDVILLDVQMPELNGIEFAEKLHTLMPIEDVPDIIFVTAYEEYALRAFDVHASDYLLKPVRAARLADALKRVASRAQTRQRSLSQQTGASNPRQHFSVAERGRITLVPVTEVLYLKAEQKYVSLHTAQKDYLIEESLTALEEEFCGLFVRVHRNALVARAAIAGVEKTLLIAESGSEQEKVSEVWQLRIAGSEEKLLISRRQWAVIKTLLK</sequence>
<keyword evidence="5" id="KW-1185">Reference proteome</keyword>
<dbReference type="PANTHER" id="PTHR37299">
    <property type="entry name" value="TRANSCRIPTIONAL REGULATOR-RELATED"/>
    <property type="match status" value="1"/>
</dbReference>
<dbReference type="GO" id="GO:0003677">
    <property type="term" value="F:DNA binding"/>
    <property type="evidence" value="ECO:0007669"/>
    <property type="project" value="InterPro"/>
</dbReference>
<feature type="domain" description="Response regulatory" evidence="2">
    <location>
        <begin position="5"/>
        <end position="125"/>
    </location>
</feature>
<evidence type="ECO:0000259" key="2">
    <source>
        <dbReference type="PROSITE" id="PS50110"/>
    </source>
</evidence>
<protein>
    <submittedName>
        <fullName evidence="4">Response regulator</fullName>
    </submittedName>
</protein>
<reference evidence="4" key="1">
    <citation type="submission" date="2020-08" db="EMBL/GenBank/DDBJ databases">
        <title>Novel species isolated from subtropical streams in China.</title>
        <authorList>
            <person name="Lu H."/>
        </authorList>
    </citation>
    <scope>NUCLEOTIDE SEQUENCE</scope>
    <source>
        <strain evidence="4">CY7W</strain>
    </source>
</reference>
<comment type="caution">
    <text evidence="4">The sequence shown here is derived from an EMBL/GenBank/DDBJ whole genome shotgun (WGS) entry which is preliminary data.</text>
</comment>
<feature type="domain" description="HTH LytTR-type" evidence="3">
    <location>
        <begin position="148"/>
        <end position="220"/>
    </location>
</feature>
<dbReference type="SMART" id="SM00448">
    <property type="entry name" value="REC"/>
    <property type="match status" value="1"/>
</dbReference>
<dbReference type="PROSITE" id="PS50930">
    <property type="entry name" value="HTH_LYTTR"/>
    <property type="match status" value="1"/>
</dbReference>
<evidence type="ECO:0000256" key="1">
    <source>
        <dbReference type="PROSITE-ProRule" id="PRU00169"/>
    </source>
</evidence>
<evidence type="ECO:0000313" key="5">
    <source>
        <dbReference type="Proteomes" id="UP000612361"/>
    </source>
</evidence>
<dbReference type="Pfam" id="PF00072">
    <property type="entry name" value="Response_reg"/>
    <property type="match status" value="1"/>
</dbReference>